<proteinExistence type="predicted"/>
<evidence type="ECO:0000313" key="2">
    <source>
        <dbReference type="Proteomes" id="UP000240987"/>
    </source>
</evidence>
<comment type="caution">
    <text evidence="1">The sequence shown here is derived from an EMBL/GenBank/DDBJ whole genome shotgun (WGS) entry which is preliminary data.</text>
</comment>
<keyword evidence="2" id="KW-1185">Reference proteome</keyword>
<dbReference type="RefSeq" id="WP_107246833.1">
    <property type="nucleotide sequence ID" value="NZ_PYMJ01000071.1"/>
</dbReference>
<gene>
    <name evidence="1" type="ORF">C9J12_29195</name>
</gene>
<accession>A0A2T3J5W8</accession>
<dbReference type="InterPro" id="IPR025683">
    <property type="entry name" value="Protein_beta"/>
</dbReference>
<organism evidence="1 2">
    <name type="scientific">Photobacterium frigidiphilum</name>
    <dbReference type="NCBI Taxonomy" id="264736"/>
    <lineage>
        <taxon>Bacteria</taxon>
        <taxon>Pseudomonadati</taxon>
        <taxon>Pseudomonadota</taxon>
        <taxon>Gammaproteobacteria</taxon>
        <taxon>Vibrionales</taxon>
        <taxon>Vibrionaceae</taxon>
        <taxon>Photobacterium</taxon>
    </lineage>
</organism>
<sequence length="375" mass="43146">MFDNKFPYRYCPILAISPSETLGLKELPAKDKDFILPVFPLKSWASAKELKSSIDKIEEVIGKDRKWIADIDYEDLFGRKTEKYRQVHHDLLKLTDSTNGYHNWCNFVKEHPNSIPCLQLKNLSEISTQIRVLSSFKRGVVVILKQVDIESQNYKIILPQLKEVNNLLIILDLEQITKEQVELSHQILMYLNAIKLILPQSLISLSSTSFPDSFGGYHKGVKSIYERALFDKLGTSIDNLIYSDRGSARATKMSGGAGVPPPRIDYSCRNEWNFIRMEFSETSESLTKSEKQALVKKEKKELYTLISKQIMAESYWEGDLALWANYIIELTSKGDDFGINSAQKATAVRINKHLHTQLHYDWLEDIDDTDDDWID</sequence>
<dbReference type="Proteomes" id="UP000240987">
    <property type="component" value="Unassembled WGS sequence"/>
</dbReference>
<dbReference type="AlphaFoldDB" id="A0A2T3J5W8"/>
<dbReference type="EMBL" id="PYMJ01000071">
    <property type="protein sequence ID" value="PSU42134.1"/>
    <property type="molecule type" value="Genomic_DNA"/>
</dbReference>
<dbReference type="Pfam" id="PF14350">
    <property type="entry name" value="Beta_protein"/>
    <property type="match status" value="1"/>
</dbReference>
<reference evidence="1 2" key="1">
    <citation type="submission" date="2018-01" db="EMBL/GenBank/DDBJ databases">
        <title>Whole genome sequencing of Histamine producing bacteria.</title>
        <authorList>
            <person name="Butler K."/>
        </authorList>
    </citation>
    <scope>NUCLEOTIDE SEQUENCE [LARGE SCALE GENOMIC DNA]</scope>
    <source>
        <strain evidence="1 2">JCM 12947</strain>
    </source>
</reference>
<evidence type="ECO:0000313" key="1">
    <source>
        <dbReference type="EMBL" id="PSU42134.1"/>
    </source>
</evidence>
<name>A0A2T3J5W8_9GAMM</name>
<protein>
    <submittedName>
        <fullName evidence="1">Protein beta</fullName>
    </submittedName>
</protein>
<dbReference type="OrthoDB" id="7475055at2"/>